<sequence length="624" mass="70255">MSLHGINLSLAWVGYEKTLLSTLLTTGLTTTEILSFFSGPAFQAWNRFGNIQRSWGGTLPLSWIEDQQLLQKKIVRRMVELGITPVLPAFTGFVPEELRRVAPNANIIQGSGYWAEVFPAGYSNDSFLSPTDPLFTTLQHTFLTIQSAYYGNVTHIYTLDQYNENNPASGDPSYLANVSRATYQSLHSFDSNAVWMLQGWLFNALSPFWTQDRIEAYIGGVPQNDSMLILDLFSESFPQWEKTHQYHGKAWIWCQVHGYGGTLGLYGQIHNITNSSIDAFRASEKMVGVGNAMEGQEGSGLMYELLLDQAWDAGPIDTEDYFRSWVDRRYHISGDDHPMPGEIYEAWDILRTTAYNNTNLSLADSVPKSLLEMQPNITEFHGRLGQSLTVDLYNPNDLFRAWKLLYHASLVAPGLWEDEGWKFDMVDVTRQVLAERFRLIYVGLIGKYEEGMDVEGDGEALKEILRSVDGVLSTSSYFRLETWVDSAVSSSPTSSLADSSSLVAVSCSALPNLNLTPTQGFFAYNAINQITIWGPTGQIDDYASKSWAGLVRGYYLPRWEMFLEYIGDVKVSAYNATEIKGRLMAFEEEWQWKGDVGDGNGLKGQDGERELKDLVEELVRQFDL</sequence>
<accession>A0A5M9JPZ8</accession>
<feature type="domain" description="Alpha-N-acetylglucosaminidase C-terminal" evidence="2">
    <location>
        <begin position="321"/>
        <end position="593"/>
    </location>
</feature>
<feature type="domain" description="Alpha-N-acetylglucosaminidase tim-barrel" evidence="1">
    <location>
        <begin position="1"/>
        <end position="312"/>
    </location>
</feature>
<protein>
    <recommendedName>
        <fullName evidence="5">Alpha-N-acetylglucosaminidase tim-barrel domain-containing protein</fullName>
    </recommendedName>
</protein>
<dbReference type="Pfam" id="PF12972">
    <property type="entry name" value="NAGLU_C"/>
    <property type="match status" value="1"/>
</dbReference>
<dbReference type="VEuPathDB" id="FungiDB:MFRU_005g00390"/>
<keyword evidence="4" id="KW-1185">Reference proteome</keyword>
<dbReference type="InterPro" id="IPR024733">
    <property type="entry name" value="NAGLU_tim-barrel"/>
</dbReference>
<gene>
    <name evidence="3" type="ORF">EYC84_002219</name>
</gene>
<name>A0A5M9JPZ8_MONFR</name>
<dbReference type="PANTHER" id="PTHR12872">
    <property type="entry name" value="ALPHA-N-ACETYLGLUCOSAMINIDASE"/>
    <property type="match status" value="1"/>
</dbReference>
<evidence type="ECO:0008006" key="5">
    <source>
        <dbReference type="Google" id="ProtNLM"/>
    </source>
</evidence>
<reference evidence="3 4" key="1">
    <citation type="submission" date="2019-06" db="EMBL/GenBank/DDBJ databases">
        <title>Genome Sequence of the Brown Rot Fungal Pathogen Monilinia fructicola.</title>
        <authorList>
            <person name="De Miccolis Angelini R.M."/>
            <person name="Landi L."/>
            <person name="Abate D."/>
            <person name="Pollastro S."/>
            <person name="Romanazzi G."/>
            <person name="Faretra F."/>
        </authorList>
    </citation>
    <scope>NUCLEOTIDE SEQUENCE [LARGE SCALE GENOMIC DNA]</scope>
    <source>
        <strain evidence="3 4">Mfrc123</strain>
    </source>
</reference>
<proteinExistence type="predicted"/>
<evidence type="ECO:0000313" key="3">
    <source>
        <dbReference type="EMBL" id="KAA8569876.1"/>
    </source>
</evidence>
<dbReference type="Gene3D" id="1.20.120.670">
    <property type="entry name" value="N-acetyl-b-d-glucoasminidase"/>
    <property type="match status" value="1"/>
</dbReference>
<dbReference type="Pfam" id="PF05089">
    <property type="entry name" value="NAGLU"/>
    <property type="match status" value="1"/>
</dbReference>
<dbReference type="AlphaFoldDB" id="A0A5M9JPZ8"/>
<dbReference type="InterPro" id="IPR024732">
    <property type="entry name" value="NAGLU_C"/>
</dbReference>
<dbReference type="InterPro" id="IPR007781">
    <property type="entry name" value="NAGLU"/>
</dbReference>
<dbReference type="Proteomes" id="UP000322873">
    <property type="component" value="Unassembled WGS sequence"/>
</dbReference>
<organism evidence="3 4">
    <name type="scientific">Monilinia fructicola</name>
    <name type="common">Brown rot fungus</name>
    <name type="synonym">Ciboria fructicola</name>
    <dbReference type="NCBI Taxonomy" id="38448"/>
    <lineage>
        <taxon>Eukaryota</taxon>
        <taxon>Fungi</taxon>
        <taxon>Dikarya</taxon>
        <taxon>Ascomycota</taxon>
        <taxon>Pezizomycotina</taxon>
        <taxon>Leotiomycetes</taxon>
        <taxon>Helotiales</taxon>
        <taxon>Sclerotiniaceae</taxon>
        <taxon>Monilinia</taxon>
    </lineage>
</organism>
<comment type="caution">
    <text evidence="3">The sequence shown here is derived from an EMBL/GenBank/DDBJ whole genome shotgun (WGS) entry which is preliminary data.</text>
</comment>
<evidence type="ECO:0000313" key="4">
    <source>
        <dbReference type="Proteomes" id="UP000322873"/>
    </source>
</evidence>
<evidence type="ECO:0000259" key="2">
    <source>
        <dbReference type="Pfam" id="PF12972"/>
    </source>
</evidence>
<evidence type="ECO:0000259" key="1">
    <source>
        <dbReference type="Pfam" id="PF05089"/>
    </source>
</evidence>
<dbReference type="Gene3D" id="3.20.20.80">
    <property type="entry name" value="Glycosidases"/>
    <property type="match status" value="1"/>
</dbReference>
<dbReference type="EMBL" id="VICG01000007">
    <property type="protein sequence ID" value="KAA8569876.1"/>
    <property type="molecule type" value="Genomic_DNA"/>
</dbReference>
<dbReference type="PANTHER" id="PTHR12872:SF1">
    <property type="entry name" value="ALPHA-N-ACETYLGLUCOSAMINIDASE"/>
    <property type="match status" value="1"/>
</dbReference>